<feature type="chain" id="PRO_5044786692" description="Knottins-like domain-containing protein" evidence="1">
    <location>
        <begin position="34"/>
        <end position="86"/>
    </location>
</feature>
<feature type="domain" description="Knottins-like" evidence="2">
    <location>
        <begin position="35"/>
        <end position="81"/>
    </location>
</feature>
<dbReference type="Pfam" id="PF00304">
    <property type="entry name" value="Gamma-thionin"/>
    <property type="match status" value="1"/>
</dbReference>
<evidence type="ECO:0000259" key="2">
    <source>
        <dbReference type="Pfam" id="PF00304"/>
    </source>
</evidence>
<keyword evidence="4" id="KW-1185">Reference proteome</keyword>
<sequence length="86" mass="9693">MEPSQRKKKNLFAATPIVVLLVILTAEMASVEGNTCRHLSGSYRGWCLNDYGCLHTCVDEKFENNFGGECHDFPPRCYCYSNDCPP</sequence>
<dbReference type="Gene3D" id="3.30.30.10">
    <property type="entry name" value="Knottin, scorpion toxin-like"/>
    <property type="match status" value="1"/>
</dbReference>
<reference evidence="4" key="1">
    <citation type="submission" date="2024-06" db="EMBL/GenBank/DDBJ databases">
        <authorList>
            <person name="Ryan C."/>
        </authorList>
    </citation>
    <scope>NUCLEOTIDE SEQUENCE [LARGE SCALE GENOMIC DNA]</scope>
</reference>
<dbReference type="InterPro" id="IPR003614">
    <property type="entry name" value="Knottins"/>
</dbReference>
<name>A0ABC9ANF6_9POAL</name>
<organism evidence="3 4">
    <name type="scientific">Urochloa decumbens</name>
    <dbReference type="NCBI Taxonomy" id="240449"/>
    <lineage>
        <taxon>Eukaryota</taxon>
        <taxon>Viridiplantae</taxon>
        <taxon>Streptophyta</taxon>
        <taxon>Embryophyta</taxon>
        <taxon>Tracheophyta</taxon>
        <taxon>Spermatophyta</taxon>
        <taxon>Magnoliopsida</taxon>
        <taxon>Liliopsida</taxon>
        <taxon>Poales</taxon>
        <taxon>Poaceae</taxon>
        <taxon>PACMAD clade</taxon>
        <taxon>Panicoideae</taxon>
        <taxon>Panicodae</taxon>
        <taxon>Paniceae</taxon>
        <taxon>Melinidinae</taxon>
        <taxon>Urochloa</taxon>
    </lineage>
</organism>
<proteinExistence type="predicted"/>
<gene>
    <name evidence="3" type="ORF">URODEC1_LOCUS56735</name>
</gene>
<evidence type="ECO:0000313" key="3">
    <source>
        <dbReference type="EMBL" id="CAL4982689.1"/>
    </source>
</evidence>
<accession>A0ABC9ANF6</accession>
<protein>
    <recommendedName>
        <fullName evidence="2">Knottins-like domain-containing protein</fullName>
    </recommendedName>
</protein>
<evidence type="ECO:0000313" key="4">
    <source>
        <dbReference type="Proteomes" id="UP001497457"/>
    </source>
</evidence>
<evidence type="ECO:0000256" key="1">
    <source>
        <dbReference type="SAM" id="SignalP"/>
    </source>
</evidence>
<dbReference type="AlphaFoldDB" id="A0ABC9ANF6"/>
<dbReference type="EMBL" id="OZ075132">
    <property type="protein sequence ID" value="CAL4982689.1"/>
    <property type="molecule type" value="Genomic_DNA"/>
</dbReference>
<dbReference type="SUPFAM" id="SSF57095">
    <property type="entry name" value="Scorpion toxin-like"/>
    <property type="match status" value="1"/>
</dbReference>
<dbReference type="Proteomes" id="UP001497457">
    <property type="component" value="Chromosome 22rd"/>
</dbReference>
<reference evidence="3 4" key="2">
    <citation type="submission" date="2024-10" db="EMBL/GenBank/DDBJ databases">
        <authorList>
            <person name="Ryan C."/>
        </authorList>
    </citation>
    <scope>NUCLEOTIDE SEQUENCE [LARGE SCALE GENOMIC DNA]</scope>
</reference>
<dbReference type="InterPro" id="IPR036574">
    <property type="entry name" value="Scorpion_toxin-like_sf"/>
</dbReference>
<feature type="signal peptide" evidence="1">
    <location>
        <begin position="1"/>
        <end position="33"/>
    </location>
</feature>
<keyword evidence="1" id="KW-0732">Signal</keyword>